<protein>
    <submittedName>
        <fullName evidence="2">Uncharacterized protein</fullName>
    </submittedName>
</protein>
<proteinExistence type="predicted"/>
<dbReference type="AlphaFoldDB" id="A0A1B8U202"/>
<feature type="transmembrane region" description="Helical" evidence="1">
    <location>
        <begin position="172"/>
        <end position="194"/>
    </location>
</feature>
<evidence type="ECO:0000313" key="3">
    <source>
        <dbReference type="Proteomes" id="UP000092584"/>
    </source>
</evidence>
<dbReference type="KEGG" id="pob:LPB03_02625"/>
<keyword evidence="1" id="KW-1133">Transmembrane helix</keyword>
<reference evidence="3" key="1">
    <citation type="submission" date="2016-02" db="EMBL/GenBank/DDBJ databases">
        <authorList>
            <person name="Shin S.-K."/>
            <person name="Yi H."/>
            <person name="Kim E."/>
        </authorList>
    </citation>
    <scope>NUCLEOTIDE SEQUENCE [LARGE SCALE GENOMIC DNA]</scope>
    <source>
        <strain evidence="3">LPB0003</strain>
    </source>
</reference>
<evidence type="ECO:0000256" key="1">
    <source>
        <dbReference type="SAM" id="Phobius"/>
    </source>
</evidence>
<sequence length="257" mass="29850">MKLQIPKEQAIARLEKRILEINSYEFEPEVWKGATEEDLQYIFGALDLKWLKIRQIKFTTVVPSAKQDVLENGKKQADGFLKVFIEQIEEYSKIANEKADKRERIYEQKYFELETEMKIILGNYKESIGILENYSAELEQQDIEITNLKKNTVQLSDITLAKLFRMLGNLPLAQLITLIGIVISILVSAAWFGVQLEKSTSKDAEFENKTSIEKLRSEKLLLQDSIRGIEKDRRQLKSEVYRLTEIDSLSKIVNKKK</sequence>
<organism evidence="2 3">
    <name type="scientific">Polaribacter vadi</name>
    <dbReference type="NCBI Taxonomy" id="1774273"/>
    <lineage>
        <taxon>Bacteria</taxon>
        <taxon>Pseudomonadati</taxon>
        <taxon>Bacteroidota</taxon>
        <taxon>Flavobacteriia</taxon>
        <taxon>Flavobacteriales</taxon>
        <taxon>Flavobacteriaceae</taxon>
    </lineage>
</organism>
<dbReference type="Proteomes" id="UP000092584">
    <property type="component" value="Unassembled WGS sequence"/>
</dbReference>
<dbReference type="EMBL" id="LSFM01000013">
    <property type="protein sequence ID" value="OBY65872.1"/>
    <property type="molecule type" value="Genomic_DNA"/>
</dbReference>
<keyword evidence="1" id="KW-0472">Membrane</keyword>
<keyword evidence="1" id="KW-0812">Transmembrane</keyword>
<gene>
    <name evidence="2" type="ORF">LPB3_02455</name>
</gene>
<dbReference type="RefSeq" id="WP_065318014.1">
    <property type="nucleotide sequence ID" value="NZ_CP017477.1"/>
</dbReference>
<keyword evidence="3" id="KW-1185">Reference proteome</keyword>
<accession>A0A1B8U202</accession>
<comment type="caution">
    <text evidence="2">The sequence shown here is derived from an EMBL/GenBank/DDBJ whole genome shotgun (WGS) entry which is preliminary data.</text>
</comment>
<name>A0A1B8U202_9FLAO</name>
<evidence type="ECO:0000313" key="2">
    <source>
        <dbReference type="EMBL" id="OBY65872.1"/>
    </source>
</evidence>
<dbReference type="OrthoDB" id="1454558at2"/>